<sequence length="394" mass="45796">MTTNIRPKDNAGVHGGGGYEFQKICALYLLLDSYSELKEKEYFIYFEHFDDFVFCFTNDSNIQSAHLYQAKKNNDKWTLDTEFKNTIQAMCEDGVIARSDTTFIKTAEYKQLLHFVSNAVIQLKQTKTNETKETNCFNELCEAAQKEISCHIQESIKYSVFSRESSIKEPSIAQVKTWYDSLDDEQKKAIDDEIKAHPVVKEIPNLRFRYIDLGKKTSSQKEQLKGKLTTIFNDHIAHPSAAIDTLLLLFSEPATSFNQGCITYSNRSKRVSSDRVKQCFEILTSQSMAINDWRSRGNEISRNLRLPLNERAIFERLFINSLDLFKDMEQVEHLKILTFANEMYKSLVVYDIDSFVNETYERYVQKHSSRFSKIELQAIIYAAYFEIVKPKINE</sequence>
<evidence type="ECO:0000259" key="1">
    <source>
        <dbReference type="Pfam" id="PF14130"/>
    </source>
</evidence>
<evidence type="ECO:0000313" key="3">
    <source>
        <dbReference type="Proteomes" id="UP000286075"/>
    </source>
</evidence>
<organism evidence="2 3">
    <name type="scientific">Bacteroides stercorirosoris</name>
    <dbReference type="NCBI Taxonomy" id="871324"/>
    <lineage>
        <taxon>Bacteria</taxon>
        <taxon>Pseudomonadati</taxon>
        <taxon>Bacteroidota</taxon>
        <taxon>Bacteroidia</taxon>
        <taxon>Bacteroidales</taxon>
        <taxon>Bacteroidaceae</taxon>
        <taxon>Bacteroides</taxon>
    </lineage>
</organism>
<dbReference type="AlphaFoldDB" id="A0A413H0U7"/>
<feature type="domain" description="CD-NTase associated protein 4-like DNA endonuclease" evidence="1">
    <location>
        <begin position="11"/>
        <end position="193"/>
    </location>
</feature>
<dbReference type="Proteomes" id="UP000286075">
    <property type="component" value="Unassembled WGS sequence"/>
</dbReference>
<protein>
    <submittedName>
        <fullName evidence="2">DUF4297 domain-containing protein</fullName>
    </submittedName>
</protein>
<dbReference type="OrthoDB" id="982578at2"/>
<dbReference type="GO" id="GO:0004518">
    <property type="term" value="F:nuclease activity"/>
    <property type="evidence" value="ECO:0007669"/>
    <property type="project" value="InterPro"/>
</dbReference>
<dbReference type="EMBL" id="QSCF01000034">
    <property type="protein sequence ID" value="RGX77009.1"/>
    <property type="molecule type" value="Genomic_DNA"/>
</dbReference>
<reference evidence="2 3" key="1">
    <citation type="submission" date="2018-08" db="EMBL/GenBank/DDBJ databases">
        <title>A genome reference for cultivated species of the human gut microbiota.</title>
        <authorList>
            <person name="Zou Y."/>
            <person name="Xue W."/>
            <person name="Luo G."/>
        </authorList>
    </citation>
    <scope>NUCLEOTIDE SEQUENCE [LARGE SCALE GENOMIC DNA]</scope>
    <source>
        <strain evidence="2 3">OF03-9BH</strain>
    </source>
</reference>
<comment type="caution">
    <text evidence="2">The sequence shown here is derived from an EMBL/GenBank/DDBJ whole genome shotgun (WGS) entry which is preliminary data.</text>
</comment>
<gene>
    <name evidence="2" type="ORF">DXA68_17750</name>
</gene>
<dbReference type="RefSeq" id="WP_117988229.1">
    <property type="nucleotide sequence ID" value="NZ_CABMFG010000034.1"/>
</dbReference>
<evidence type="ECO:0000313" key="2">
    <source>
        <dbReference type="EMBL" id="RGX77009.1"/>
    </source>
</evidence>
<dbReference type="Pfam" id="PF14130">
    <property type="entry name" value="Cap4_nuclease"/>
    <property type="match status" value="1"/>
</dbReference>
<name>A0A413H0U7_9BACE</name>
<accession>A0A413H0U7</accession>
<proteinExistence type="predicted"/>
<dbReference type="InterPro" id="IPR025382">
    <property type="entry name" value="Cap4-like_endonuclease_dom"/>
</dbReference>